<dbReference type="GO" id="GO:0030855">
    <property type="term" value="P:epithelial cell differentiation"/>
    <property type="evidence" value="ECO:0007669"/>
    <property type="project" value="TreeGrafter"/>
</dbReference>
<feature type="region of interest" description="Disordered" evidence="6">
    <location>
        <begin position="1"/>
        <end position="21"/>
    </location>
</feature>
<feature type="region of interest" description="Disordered" evidence="6">
    <location>
        <begin position="411"/>
        <end position="436"/>
    </location>
</feature>
<feature type="domain" description="IF rod" evidence="7">
    <location>
        <begin position="100"/>
        <end position="414"/>
    </location>
</feature>
<reference evidence="8" key="1">
    <citation type="thesis" date="2020" institute="ProQuest LLC" country="789 East Eisenhower Parkway, Ann Arbor, MI, USA">
        <title>Comparative Genomics and Chromosome Evolution.</title>
        <authorList>
            <person name="Mudd A.B."/>
        </authorList>
    </citation>
    <scope>NUCLEOTIDE SEQUENCE</scope>
    <source>
        <strain evidence="8">Female2</strain>
        <tissue evidence="8">Blood</tissue>
    </source>
</reference>
<dbReference type="GO" id="GO:0005198">
    <property type="term" value="F:structural molecule activity"/>
    <property type="evidence" value="ECO:0007669"/>
    <property type="project" value="InterPro"/>
</dbReference>
<dbReference type="PROSITE" id="PS51842">
    <property type="entry name" value="IF_ROD_2"/>
    <property type="match status" value="1"/>
</dbReference>
<dbReference type="EMBL" id="JAACNH010000003">
    <property type="protein sequence ID" value="KAG8446711.1"/>
    <property type="molecule type" value="Genomic_DNA"/>
</dbReference>
<comment type="similarity">
    <text evidence="4">Belongs to the intermediate filament family.</text>
</comment>
<feature type="compositionally biased region" description="Low complexity" evidence="6">
    <location>
        <begin position="1"/>
        <end position="17"/>
    </location>
</feature>
<evidence type="ECO:0000256" key="1">
    <source>
        <dbReference type="ARBA" id="ARBA00022744"/>
    </source>
</evidence>
<dbReference type="PRINTS" id="PR01248">
    <property type="entry name" value="TYPE1KERATIN"/>
</dbReference>
<evidence type="ECO:0000313" key="8">
    <source>
        <dbReference type="EMBL" id="KAG8446711.1"/>
    </source>
</evidence>
<dbReference type="FunFam" id="1.20.5.1160:FF:000002">
    <property type="entry name" value="Type I keratin 10"/>
    <property type="match status" value="1"/>
</dbReference>
<proteinExistence type="inferred from homology"/>
<feature type="compositionally biased region" description="Low complexity" evidence="6">
    <location>
        <begin position="427"/>
        <end position="436"/>
    </location>
</feature>
<dbReference type="FunFam" id="1.20.5.500:FF:000001">
    <property type="entry name" value="Type II keratin 23"/>
    <property type="match status" value="1"/>
</dbReference>
<dbReference type="SMART" id="SM01391">
    <property type="entry name" value="Filament"/>
    <property type="match status" value="1"/>
</dbReference>
<dbReference type="InterPro" id="IPR002957">
    <property type="entry name" value="Keratin_I"/>
</dbReference>
<feature type="coiled-coil region" evidence="5">
    <location>
        <begin position="213"/>
        <end position="240"/>
    </location>
</feature>
<dbReference type="Gene3D" id="1.20.5.1160">
    <property type="entry name" value="Vasodilator-stimulated phosphoprotein"/>
    <property type="match status" value="1"/>
</dbReference>
<dbReference type="Gene3D" id="1.20.5.170">
    <property type="match status" value="1"/>
</dbReference>
<dbReference type="PROSITE" id="PS00226">
    <property type="entry name" value="IF_ROD_1"/>
    <property type="match status" value="1"/>
</dbReference>
<dbReference type="AlphaFoldDB" id="A0A8T2JWA1"/>
<keyword evidence="1" id="KW-0416">Keratin</keyword>
<dbReference type="InterPro" id="IPR039008">
    <property type="entry name" value="IF_rod_dom"/>
</dbReference>
<protein>
    <recommendedName>
        <fullName evidence="7">IF rod domain-containing protein</fullName>
    </recommendedName>
</protein>
<evidence type="ECO:0000256" key="4">
    <source>
        <dbReference type="RuleBase" id="RU000685"/>
    </source>
</evidence>
<dbReference type="Gene3D" id="1.20.5.500">
    <property type="entry name" value="Single helix bin"/>
    <property type="match status" value="1"/>
</dbReference>
<dbReference type="Pfam" id="PF00038">
    <property type="entry name" value="Filament"/>
    <property type="match status" value="1"/>
</dbReference>
<keyword evidence="2 4" id="KW-0403">Intermediate filament</keyword>
<evidence type="ECO:0000259" key="7">
    <source>
        <dbReference type="PROSITE" id="PS51842"/>
    </source>
</evidence>
<gene>
    <name evidence="8" type="ORF">GDO86_014245</name>
</gene>
<evidence type="ECO:0000256" key="5">
    <source>
        <dbReference type="SAM" id="Coils"/>
    </source>
</evidence>
<evidence type="ECO:0000256" key="2">
    <source>
        <dbReference type="ARBA" id="ARBA00022754"/>
    </source>
</evidence>
<dbReference type="SUPFAM" id="SSF64593">
    <property type="entry name" value="Intermediate filament protein, coiled coil region"/>
    <property type="match status" value="2"/>
</dbReference>
<dbReference type="GO" id="GO:0005882">
    <property type="term" value="C:intermediate filament"/>
    <property type="evidence" value="ECO:0007669"/>
    <property type="project" value="UniProtKB-KW"/>
</dbReference>
<organism evidence="8 9">
    <name type="scientific">Hymenochirus boettgeri</name>
    <name type="common">Congo dwarf clawed frog</name>
    <dbReference type="NCBI Taxonomy" id="247094"/>
    <lineage>
        <taxon>Eukaryota</taxon>
        <taxon>Metazoa</taxon>
        <taxon>Chordata</taxon>
        <taxon>Craniata</taxon>
        <taxon>Vertebrata</taxon>
        <taxon>Euteleostomi</taxon>
        <taxon>Amphibia</taxon>
        <taxon>Batrachia</taxon>
        <taxon>Anura</taxon>
        <taxon>Pipoidea</taxon>
        <taxon>Pipidae</taxon>
        <taxon>Pipinae</taxon>
        <taxon>Hymenochirus</taxon>
    </lineage>
</organism>
<dbReference type="Proteomes" id="UP000812440">
    <property type="component" value="Chromosome 8_10"/>
</dbReference>
<evidence type="ECO:0000256" key="6">
    <source>
        <dbReference type="SAM" id="MobiDB-lite"/>
    </source>
</evidence>
<dbReference type="OrthoDB" id="2441647at2759"/>
<keyword evidence="3 5" id="KW-0175">Coiled coil</keyword>
<dbReference type="FunFam" id="1.20.5.170:FF:000002">
    <property type="entry name" value="Type I keratin KA11"/>
    <property type="match status" value="1"/>
</dbReference>
<feature type="coiled-coil region" evidence="5">
    <location>
        <begin position="312"/>
        <end position="406"/>
    </location>
</feature>
<name>A0A8T2JWA1_9PIPI</name>
<accession>A0A8T2JWA1</accession>
<keyword evidence="9" id="KW-1185">Reference proteome</keyword>
<dbReference type="InterPro" id="IPR018039">
    <property type="entry name" value="IF_conserved"/>
</dbReference>
<dbReference type="PANTHER" id="PTHR23239">
    <property type="entry name" value="INTERMEDIATE FILAMENT"/>
    <property type="match status" value="1"/>
</dbReference>
<sequence length="462" mass="50807">MSYRSIKQSSKSVHASSGSGGYRGGQNVGGYYSEVEGDGYGGDSGFGYGLGYGGGGAAFSAGSFTMGGGPAGSYRGGAVGTYGGSFGGFGQYDDIFSGNDKQTMQNLNDRLASYLNKVRALEEANAELERKIKEWYEKHGKSTTGEVKDYSKYYPIINDLKAKILAVTVDNARILLQIDNARLAADDFKLKYENELVLRQTVEADTNGLRKVLDDLTLSRSDLESQVESLTEELTYLQKNHEEELKGIQVPRMGQVNVEIDAAPGIDLTKVLNNMRSQYEALAEKNRREALDQFNKMSAELKKVISTGTQEVQTSKSEITELRRTLQGLEIELQAQLAMKKSLESTLAETEGSYCVKLSQLQETIVNIEEQLAHLRSESECQKSQYAQLLDIKTRLEQEIETYRRLLEGEGGIQINQSKPGPGSTGSGSSRGSTRTVKIKRIVEESINGEVVSKTEEEVHHM</sequence>
<dbReference type="PANTHER" id="PTHR23239:SF207">
    <property type="entry name" value="KERATIN, TYPE I CYTOSKELETAL 24"/>
    <property type="match status" value="1"/>
</dbReference>
<dbReference type="GO" id="GO:0045109">
    <property type="term" value="P:intermediate filament organization"/>
    <property type="evidence" value="ECO:0007669"/>
    <property type="project" value="TreeGrafter"/>
</dbReference>
<feature type="coiled-coil region" evidence="5">
    <location>
        <begin position="104"/>
        <end position="138"/>
    </location>
</feature>
<comment type="caution">
    <text evidence="8">The sequence shown here is derived from an EMBL/GenBank/DDBJ whole genome shotgun (WGS) entry which is preliminary data.</text>
</comment>
<evidence type="ECO:0000256" key="3">
    <source>
        <dbReference type="ARBA" id="ARBA00023054"/>
    </source>
</evidence>
<evidence type="ECO:0000313" key="9">
    <source>
        <dbReference type="Proteomes" id="UP000812440"/>
    </source>
</evidence>